<accession>A0A544VY88</accession>
<evidence type="ECO:0008006" key="4">
    <source>
        <dbReference type="Google" id="ProtNLM"/>
    </source>
</evidence>
<dbReference type="Pfam" id="PF03729">
    <property type="entry name" value="DUF308"/>
    <property type="match status" value="1"/>
</dbReference>
<dbReference type="Proteomes" id="UP000315759">
    <property type="component" value="Unassembled WGS sequence"/>
</dbReference>
<keyword evidence="1" id="KW-0812">Transmembrane</keyword>
<feature type="transmembrane region" description="Helical" evidence="1">
    <location>
        <begin position="129"/>
        <end position="150"/>
    </location>
</feature>
<evidence type="ECO:0000256" key="1">
    <source>
        <dbReference type="SAM" id="Phobius"/>
    </source>
</evidence>
<feature type="transmembrane region" description="Helical" evidence="1">
    <location>
        <begin position="20"/>
        <end position="38"/>
    </location>
</feature>
<gene>
    <name evidence="2" type="ORF">D8S82_19195</name>
</gene>
<evidence type="ECO:0000313" key="3">
    <source>
        <dbReference type="Proteomes" id="UP000315759"/>
    </source>
</evidence>
<protein>
    <recommendedName>
        <fullName evidence="4">HdeD family acid-resistance protein</fullName>
    </recommendedName>
</protein>
<dbReference type="EMBL" id="VIFX01000025">
    <property type="protein sequence ID" value="TQR84934.1"/>
    <property type="molecule type" value="Genomic_DNA"/>
</dbReference>
<dbReference type="AlphaFoldDB" id="A0A544VY88"/>
<keyword evidence="3" id="KW-1185">Reference proteome</keyword>
<keyword evidence="1" id="KW-0472">Membrane</keyword>
<sequence length="198" mass="21301">MSITDSHPVLDFVHTTTRHWWWLLVAGITWIVLAVVILRFNVTTVATVAVLFGVYCLLAAANEVATGAMASKGWRVVHWLLAALFTVVAALAFMQPGETFISLAAVMSFYFVFRGVLDIAKAISASSMPGWWVLLLAGLAELVIGFWAAASWSVSVVVLVTWVAAGAMIHGIGEVAAGFMAHDVDRDVEAVRNATGLR</sequence>
<dbReference type="InterPro" id="IPR005325">
    <property type="entry name" value="DUF308_memb"/>
</dbReference>
<dbReference type="GO" id="GO:0005886">
    <property type="term" value="C:plasma membrane"/>
    <property type="evidence" value="ECO:0007669"/>
    <property type="project" value="TreeGrafter"/>
</dbReference>
<evidence type="ECO:0000313" key="2">
    <source>
        <dbReference type="EMBL" id="TQR84934.1"/>
    </source>
</evidence>
<dbReference type="PANTHER" id="PTHR34989">
    <property type="entry name" value="PROTEIN HDED"/>
    <property type="match status" value="1"/>
</dbReference>
<dbReference type="RefSeq" id="WP_142553631.1">
    <property type="nucleotide sequence ID" value="NZ_VIFX01000025.1"/>
</dbReference>
<dbReference type="PANTHER" id="PTHR34989:SF1">
    <property type="entry name" value="PROTEIN HDED"/>
    <property type="match status" value="1"/>
</dbReference>
<feature type="transmembrane region" description="Helical" evidence="1">
    <location>
        <begin position="156"/>
        <end position="177"/>
    </location>
</feature>
<name>A0A544VY88_9MYCO</name>
<keyword evidence="1" id="KW-1133">Transmembrane helix</keyword>
<organism evidence="2 3">
    <name type="scientific">Mycolicibacterium hodleri</name>
    <dbReference type="NCBI Taxonomy" id="49897"/>
    <lineage>
        <taxon>Bacteria</taxon>
        <taxon>Bacillati</taxon>
        <taxon>Actinomycetota</taxon>
        <taxon>Actinomycetes</taxon>
        <taxon>Mycobacteriales</taxon>
        <taxon>Mycobacteriaceae</taxon>
        <taxon>Mycolicibacterium</taxon>
    </lineage>
</organism>
<dbReference type="InterPro" id="IPR052712">
    <property type="entry name" value="Acid_resist_chaperone_HdeD"/>
</dbReference>
<comment type="caution">
    <text evidence="2">The sequence shown here is derived from an EMBL/GenBank/DDBJ whole genome shotgun (WGS) entry which is preliminary data.</text>
</comment>
<feature type="transmembrane region" description="Helical" evidence="1">
    <location>
        <begin position="76"/>
        <end position="94"/>
    </location>
</feature>
<proteinExistence type="predicted"/>
<feature type="transmembrane region" description="Helical" evidence="1">
    <location>
        <begin position="44"/>
        <end position="64"/>
    </location>
</feature>
<reference evidence="2 3" key="1">
    <citation type="submission" date="2018-10" db="EMBL/GenBank/DDBJ databases">
        <title>Draft genome of Mycobacterium hodleri strain B.</title>
        <authorList>
            <person name="Amande T.J."/>
            <person name="Mcgenity T.J."/>
        </authorList>
    </citation>
    <scope>NUCLEOTIDE SEQUENCE [LARGE SCALE GENOMIC DNA]</scope>
    <source>
        <strain evidence="2 3">B</strain>
    </source>
</reference>
<feature type="transmembrane region" description="Helical" evidence="1">
    <location>
        <begin position="100"/>
        <end position="117"/>
    </location>
</feature>